<accession>R0LG26</accession>
<reference evidence="3" key="1">
    <citation type="journal article" date="2013" name="Nat. Genet.">
        <title>The duck genome and transcriptome provide insight into an avian influenza virus reservoir species.</title>
        <authorList>
            <person name="Huang Y."/>
            <person name="Li Y."/>
            <person name="Burt D.W."/>
            <person name="Chen H."/>
            <person name="Zhang Y."/>
            <person name="Qian W."/>
            <person name="Kim H."/>
            <person name="Gan S."/>
            <person name="Zhao Y."/>
            <person name="Li J."/>
            <person name="Yi K."/>
            <person name="Feng H."/>
            <person name="Zhu P."/>
            <person name="Li B."/>
            <person name="Liu Q."/>
            <person name="Fairley S."/>
            <person name="Magor K.E."/>
            <person name="Du Z."/>
            <person name="Hu X."/>
            <person name="Goodman L."/>
            <person name="Tafer H."/>
            <person name="Vignal A."/>
            <person name="Lee T."/>
            <person name="Kim K.W."/>
            <person name="Sheng Z."/>
            <person name="An Y."/>
            <person name="Searle S."/>
            <person name="Herrero J."/>
            <person name="Groenen M.A."/>
            <person name="Crooijmans R.P."/>
            <person name="Faraut T."/>
            <person name="Cai Q."/>
            <person name="Webster R.G."/>
            <person name="Aldridge J.R."/>
            <person name="Warren W.C."/>
            <person name="Bartschat S."/>
            <person name="Kehr S."/>
            <person name="Marz M."/>
            <person name="Stadler P.F."/>
            <person name="Smith J."/>
            <person name="Kraus R.H."/>
            <person name="Zhao Y."/>
            <person name="Ren L."/>
            <person name="Fei J."/>
            <person name="Morisson M."/>
            <person name="Kaiser P."/>
            <person name="Griffin D.K."/>
            <person name="Rao M."/>
            <person name="Pitel F."/>
            <person name="Wang J."/>
            <person name="Li N."/>
        </authorList>
    </citation>
    <scope>NUCLEOTIDE SEQUENCE [LARGE SCALE GENOMIC DNA]</scope>
</reference>
<evidence type="ECO:0000256" key="1">
    <source>
        <dbReference type="SAM" id="MobiDB-lite"/>
    </source>
</evidence>
<proteinExistence type="predicted"/>
<gene>
    <name evidence="2" type="ORF">Anapl_13410</name>
</gene>
<name>R0LG26_ANAPL</name>
<sequence length="193" mass="20993">MIHCLTGHKGVCRQNRLAEVHRKEIEEQPSPEDVLRRKLDQKGVGGRILRSTGNEHKGTREDIPVPGGMKSQQELNSSRSVDPQAGYKAEAQEMNGSAADSMKWSYLPLNSQATDAGAVPETLQCSRHSFLTEDPFCESDDFQASNIIDGIDRGSSHYVAALCHSNGHRDPCRETGSTSAAASGSQAWDSSHC</sequence>
<feature type="compositionally biased region" description="Basic and acidic residues" evidence="1">
    <location>
        <begin position="53"/>
        <end position="63"/>
    </location>
</feature>
<feature type="compositionally biased region" description="Polar residues" evidence="1">
    <location>
        <begin position="70"/>
        <end position="81"/>
    </location>
</feature>
<keyword evidence="3" id="KW-1185">Reference proteome</keyword>
<organism evidence="2 3">
    <name type="scientific">Anas platyrhynchos</name>
    <name type="common">Mallard</name>
    <name type="synonym">Anas boschas</name>
    <dbReference type="NCBI Taxonomy" id="8839"/>
    <lineage>
        <taxon>Eukaryota</taxon>
        <taxon>Metazoa</taxon>
        <taxon>Chordata</taxon>
        <taxon>Craniata</taxon>
        <taxon>Vertebrata</taxon>
        <taxon>Euteleostomi</taxon>
        <taxon>Archelosauria</taxon>
        <taxon>Archosauria</taxon>
        <taxon>Dinosauria</taxon>
        <taxon>Saurischia</taxon>
        <taxon>Theropoda</taxon>
        <taxon>Coelurosauria</taxon>
        <taxon>Aves</taxon>
        <taxon>Neognathae</taxon>
        <taxon>Galloanserae</taxon>
        <taxon>Anseriformes</taxon>
        <taxon>Anatidae</taxon>
        <taxon>Anatinae</taxon>
        <taxon>Anas</taxon>
    </lineage>
</organism>
<evidence type="ECO:0000313" key="2">
    <source>
        <dbReference type="EMBL" id="EOB00500.1"/>
    </source>
</evidence>
<dbReference type="AlphaFoldDB" id="R0LG26"/>
<dbReference type="EMBL" id="KB743192">
    <property type="protein sequence ID" value="EOB00500.1"/>
    <property type="molecule type" value="Genomic_DNA"/>
</dbReference>
<feature type="region of interest" description="Disordered" evidence="1">
    <location>
        <begin position="47"/>
        <end position="83"/>
    </location>
</feature>
<evidence type="ECO:0000313" key="3">
    <source>
        <dbReference type="Proteomes" id="UP000296049"/>
    </source>
</evidence>
<dbReference type="Proteomes" id="UP000296049">
    <property type="component" value="Unassembled WGS sequence"/>
</dbReference>
<feature type="compositionally biased region" description="Low complexity" evidence="1">
    <location>
        <begin position="175"/>
        <end position="187"/>
    </location>
</feature>
<protein>
    <submittedName>
        <fullName evidence="2">Uncharacterized protein</fullName>
    </submittedName>
</protein>
<feature type="region of interest" description="Disordered" evidence="1">
    <location>
        <begin position="169"/>
        <end position="193"/>
    </location>
</feature>